<gene>
    <name evidence="2" type="primary">atp8</name>
</gene>
<keyword evidence="1" id="KW-1133">Transmembrane helix</keyword>
<proteinExistence type="predicted"/>
<dbReference type="EMBL" id="MH592151">
    <property type="protein sequence ID" value="AXH38206.1"/>
    <property type="molecule type" value="Genomic_DNA"/>
</dbReference>
<reference evidence="2" key="1">
    <citation type="journal article" date="2018" name="Mol. Phylogenet. Evol.">
        <title>Species delimitation and mitogenome phylogenetics in the subterranean genus Pseudoniphargus (Crustacea: Amphipoda).</title>
        <authorList>
            <person name="Stokkan M."/>
            <person name="Jurado-Rivera J.A."/>
            <person name="Oromi P."/>
            <person name="Juan C."/>
            <person name="Jaume D."/>
            <person name="Pons J."/>
        </authorList>
    </citation>
    <scope>NUCLEOTIDE SEQUENCE</scope>
</reference>
<evidence type="ECO:0000313" key="2">
    <source>
        <dbReference type="EMBL" id="AXH38206.1"/>
    </source>
</evidence>
<keyword evidence="1" id="KW-0812">Transmembrane</keyword>
<keyword evidence="1" id="KW-0472">Membrane</keyword>
<feature type="transmembrane region" description="Helical" evidence="1">
    <location>
        <begin position="6"/>
        <end position="29"/>
    </location>
</feature>
<protein>
    <submittedName>
        <fullName evidence="2">ATP synthase F0 subunit 8</fullName>
    </submittedName>
</protein>
<accession>A0A345K5R4</accession>
<dbReference type="AlphaFoldDB" id="A0A345K5R4"/>
<name>A0A345K5R4_9CRUS</name>
<sequence length="51" mass="6251">MPQMAPILWILFFVVFLLLTYTLMCHLFFSTSNKPTEMLNFPINSKFYWKW</sequence>
<keyword evidence="2" id="KW-0496">Mitochondrion</keyword>
<geneLocation type="mitochondrion" evidence="2"/>
<evidence type="ECO:0000256" key="1">
    <source>
        <dbReference type="SAM" id="Phobius"/>
    </source>
</evidence>
<organism evidence="2">
    <name type="scientific">Pseudoniphargus sp. 1-Portugal</name>
    <dbReference type="NCBI Taxonomy" id="2212668"/>
    <lineage>
        <taxon>Eukaryota</taxon>
        <taxon>Metazoa</taxon>
        <taxon>Ecdysozoa</taxon>
        <taxon>Arthropoda</taxon>
        <taxon>Crustacea</taxon>
        <taxon>Multicrustacea</taxon>
        <taxon>Malacostraca</taxon>
        <taxon>Eumalacostraca</taxon>
        <taxon>Peracarida</taxon>
        <taxon>Amphipoda</taxon>
        <taxon>Senticaudata</taxon>
        <taxon>Gammarida</taxon>
        <taxon>Crangonyctidira</taxon>
        <taxon>Allocrangonyctoidea</taxon>
        <taxon>Allocrangonyctidae</taxon>
        <taxon>Pseudoniphargus</taxon>
    </lineage>
</organism>